<keyword evidence="2" id="KW-1133">Transmembrane helix</keyword>
<dbReference type="PANTHER" id="PTHR33384">
    <property type="entry name" value="EXPRESSED PROTEIN"/>
    <property type="match status" value="1"/>
</dbReference>
<dbReference type="PANTHER" id="PTHR33384:SF1">
    <property type="entry name" value="EXPRESSED PROTEIN"/>
    <property type="match status" value="1"/>
</dbReference>
<organism evidence="3 4">
    <name type="scientific">Lactuca virosa</name>
    <dbReference type="NCBI Taxonomy" id="75947"/>
    <lineage>
        <taxon>Eukaryota</taxon>
        <taxon>Viridiplantae</taxon>
        <taxon>Streptophyta</taxon>
        <taxon>Embryophyta</taxon>
        <taxon>Tracheophyta</taxon>
        <taxon>Spermatophyta</taxon>
        <taxon>Magnoliopsida</taxon>
        <taxon>eudicotyledons</taxon>
        <taxon>Gunneridae</taxon>
        <taxon>Pentapetalae</taxon>
        <taxon>asterids</taxon>
        <taxon>campanulids</taxon>
        <taxon>Asterales</taxon>
        <taxon>Asteraceae</taxon>
        <taxon>Cichorioideae</taxon>
        <taxon>Cichorieae</taxon>
        <taxon>Lactucinae</taxon>
        <taxon>Lactuca</taxon>
    </lineage>
</organism>
<keyword evidence="4" id="KW-1185">Reference proteome</keyword>
<reference evidence="3 4" key="1">
    <citation type="submission" date="2022-01" db="EMBL/GenBank/DDBJ databases">
        <authorList>
            <person name="Xiong W."/>
            <person name="Schranz E."/>
        </authorList>
    </citation>
    <scope>NUCLEOTIDE SEQUENCE [LARGE SCALE GENOMIC DNA]</scope>
</reference>
<accession>A0AAU9MW41</accession>
<name>A0AAU9MW41_9ASTR</name>
<dbReference type="Proteomes" id="UP001157418">
    <property type="component" value="Unassembled WGS sequence"/>
</dbReference>
<dbReference type="AlphaFoldDB" id="A0AAU9MW41"/>
<feature type="compositionally biased region" description="Low complexity" evidence="1">
    <location>
        <begin position="174"/>
        <end position="188"/>
    </location>
</feature>
<keyword evidence="2" id="KW-0472">Membrane</keyword>
<comment type="caution">
    <text evidence="3">The sequence shown here is derived from an EMBL/GenBank/DDBJ whole genome shotgun (WGS) entry which is preliminary data.</text>
</comment>
<feature type="transmembrane region" description="Helical" evidence="2">
    <location>
        <begin position="20"/>
        <end position="41"/>
    </location>
</feature>
<gene>
    <name evidence="3" type="ORF">LVIROSA_LOCUS18025</name>
</gene>
<keyword evidence="2" id="KW-0812">Transmembrane</keyword>
<feature type="region of interest" description="Disordered" evidence="1">
    <location>
        <begin position="141"/>
        <end position="196"/>
    </location>
</feature>
<evidence type="ECO:0000313" key="4">
    <source>
        <dbReference type="Proteomes" id="UP001157418"/>
    </source>
</evidence>
<proteinExistence type="predicted"/>
<evidence type="ECO:0000256" key="1">
    <source>
        <dbReference type="SAM" id="MobiDB-lite"/>
    </source>
</evidence>
<sequence>MVMTDMKQEHNMYGEHVSTIFGGCSSQIFLSFSTGVVSFRYRKIRRMNHCRIQQNTNFSSFGNGDHVVCPKPRRLNLFDTSMNEPVRPLRWLMCNQQETYESKAGPELLDLIFAKGGGYGSSEQTCTQAAASSPPFFCGSPPSRVSNPLTQDARFGDDKFSPISPESVIPPPNSGIQSSSPSSSSRKPGFLRSNYTNKPAVRIEGFDCLDRDNRRNCSIPTLA</sequence>
<dbReference type="EMBL" id="CAKMRJ010003334">
    <property type="protein sequence ID" value="CAH1431301.1"/>
    <property type="molecule type" value="Genomic_DNA"/>
</dbReference>
<protein>
    <submittedName>
        <fullName evidence="3">Uncharacterized protein</fullName>
    </submittedName>
</protein>
<evidence type="ECO:0000256" key="2">
    <source>
        <dbReference type="SAM" id="Phobius"/>
    </source>
</evidence>
<evidence type="ECO:0000313" key="3">
    <source>
        <dbReference type="EMBL" id="CAH1431301.1"/>
    </source>
</evidence>